<dbReference type="InterPro" id="IPR006405">
    <property type="entry name" value="Nic_PRibTrfase_pncB"/>
</dbReference>
<dbReference type="Proteomes" id="UP001055149">
    <property type="component" value="Unassembled WGS sequence"/>
</dbReference>
<keyword evidence="13" id="KW-0328">Glycosyltransferase</keyword>
<dbReference type="NCBIfam" id="NF009131">
    <property type="entry name" value="PRK12484.1"/>
    <property type="match status" value="1"/>
</dbReference>
<dbReference type="PANTHER" id="PTHR11098:SF1">
    <property type="entry name" value="NICOTINATE PHOSPHORIBOSYLTRANSFERASE"/>
    <property type="match status" value="1"/>
</dbReference>
<sequence>MIEQGNMALLTDLYEYTMANGFHEEMAEERGSYDIFFRTLPDNGRFVVLAGIGTALEELQNFHFDAADLEYLRGLQLFTPEFLDYLRDFKFTCKVYAIPEGTPVFPREPVVTVEGPLLQAQLFETLLLNIINHQTLIATKARRISAAAKDKAVMEFGARRAQGPASAVYGARAAVIGGCTSTSNLLAGQKFGIPVAGTMAHSWIEAFDTELDAFRAWAKIYPENCSLLVDTYDVLHSGMPHAIQVFDELSAKGSDSSSFGVRIDSGDITQLSTKARQMLDDAGYPDATITASNALDEQIIQSLVNEGAAIDNFGVGENLITSASSPVLSGVYKLSAVKKADGTWLPKVKVSASLGKLTLPGRKRVYRVYDPRTDEPIADLVTLREEEVLDNIEDMQVLSADPEAIKRFQTLRNVKAVELQKEALNEQGELLTGNPSVFEIQQYSQEKLAELPASKKRLLYPDEYPVYISKELYDVQQELIENNRVD</sequence>
<dbReference type="PIRSF" id="PIRSF000484">
    <property type="entry name" value="NAPRT"/>
    <property type="match status" value="1"/>
</dbReference>
<keyword evidence="4" id="KW-0597">Phosphoprotein</keyword>
<dbReference type="Pfam" id="PF17767">
    <property type="entry name" value="NAPRTase_N"/>
    <property type="match status" value="1"/>
</dbReference>
<dbReference type="Pfam" id="PF17956">
    <property type="entry name" value="NAPRTase_C"/>
    <property type="match status" value="1"/>
</dbReference>
<dbReference type="InterPro" id="IPR041619">
    <property type="entry name" value="NAPRTase_C"/>
</dbReference>
<evidence type="ECO:0000256" key="7">
    <source>
        <dbReference type="ARBA" id="ARBA00022679"/>
    </source>
</evidence>
<evidence type="ECO:0000259" key="12">
    <source>
        <dbReference type="Pfam" id="PF17956"/>
    </source>
</evidence>
<evidence type="ECO:0000256" key="2">
    <source>
        <dbReference type="ARBA" id="ARBA00010897"/>
    </source>
</evidence>
<keyword evidence="7 9" id="KW-0808">Transferase</keyword>
<keyword evidence="14" id="KW-1185">Reference proteome</keyword>
<comment type="caution">
    <text evidence="13">The sequence shown here is derived from an EMBL/GenBank/DDBJ whole genome shotgun (WGS) entry which is preliminary data.</text>
</comment>
<dbReference type="InterPro" id="IPR036068">
    <property type="entry name" value="Nicotinate_pribotase-like_C"/>
</dbReference>
<accession>A0ABQ5JGI0</accession>
<evidence type="ECO:0000256" key="5">
    <source>
        <dbReference type="ARBA" id="ARBA00022598"/>
    </source>
</evidence>
<name>A0ABQ5JGI0_9LACO</name>
<dbReference type="InterPro" id="IPR013785">
    <property type="entry name" value="Aldolase_TIM"/>
</dbReference>
<dbReference type="CDD" id="cd01570">
    <property type="entry name" value="NAPRTase_A"/>
    <property type="match status" value="1"/>
</dbReference>
<comment type="PTM">
    <text evidence="9">Transiently phosphorylated on a His residue during the reaction cycle. Phosphorylation strongly increases the affinity for substrates and increases the rate of nicotinate D-ribonucleotide production. Dephosphorylation regenerates the low-affinity form of the enzyme, leading to product release.</text>
</comment>
<gene>
    <name evidence="13" type="ORF">LPAF129_07640</name>
</gene>
<dbReference type="PANTHER" id="PTHR11098">
    <property type="entry name" value="NICOTINATE PHOSPHORIBOSYLTRANSFERASE"/>
    <property type="match status" value="1"/>
</dbReference>
<evidence type="ECO:0000256" key="9">
    <source>
        <dbReference type="RuleBase" id="RU365100"/>
    </source>
</evidence>
<dbReference type="RefSeq" id="WP_244054843.1">
    <property type="nucleotide sequence ID" value="NZ_BQXH01000005.1"/>
</dbReference>
<keyword evidence="6 9" id="KW-0662">Pyridine nucleotide biosynthesis</keyword>
<dbReference type="Pfam" id="PF04095">
    <property type="entry name" value="NAPRTase"/>
    <property type="match status" value="1"/>
</dbReference>
<evidence type="ECO:0000256" key="3">
    <source>
        <dbReference type="ARBA" id="ARBA00013236"/>
    </source>
</evidence>
<comment type="function">
    <text evidence="9">Catalyzes the first step in the biosynthesis of NAD from nicotinic acid, the ATP-dependent synthesis of beta-nicotinate D-ribonucleotide from nicotinate and 5-phospho-D-ribose 1-phosphate.</text>
</comment>
<comment type="pathway">
    <text evidence="1 9">Cofactor biosynthesis; NAD(+) biosynthesis; nicotinate D-ribonucleotide from nicotinate: step 1/1.</text>
</comment>
<feature type="domain" description="Nicotinate phosphoribosyltransferase N-terminal" evidence="11">
    <location>
        <begin position="9"/>
        <end position="132"/>
    </location>
</feature>
<feature type="domain" description="Nicotinate/nicotinamide phosphoribosyltransferase" evidence="10">
    <location>
        <begin position="153"/>
        <end position="339"/>
    </location>
</feature>
<dbReference type="SUPFAM" id="SSF51690">
    <property type="entry name" value="Nicotinate/Quinolinate PRTase C-terminal domain-like"/>
    <property type="match status" value="1"/>
</dbReference>
<evidence type="ECO:0000259" key="10">
    <source>
        <dbReference type="Pfam" id="PF04095"/>
    </source>
</evidence>
<organism evidence="13 14">
    <name type="scientific">Ligilactobacillus pabuli</name>
    <dbReference type="NCBI Taxonomy" id="2886039"/>
    <lineage>
        <taxon>Bacteria</taxon>
        <taxon>Bacillati</taxon>
        <taxon>Bacillota</taxon>
        <taxon>Bacilli</taxon>
        <taxon>Lactobacillales</taxon>
        <taxon>Lactobacillaceae</taxon>
        <taxon>Ligilactobacillus</taxon>
    </lineage>
</organism>
<keyword evidence="5 9" id="KW-0436">Ligase</keyword>
<protein>
    <recommendedName>
        <fullName evidence="3 9">Nicotinate phosphoribosyltransferase</fullName>
        <ecNumber evidence="3 9">6.3.4.21</ecNumber>
    </recommendedName>
</protein>
<dbReference type="NCBIfam" id="NF006695">
    <property type="entry name" value="PRK09243.1-2"/>
    <property type="match status" value="1"/>
</dbReference>
<dbReference type="InterPro" id="IPR041525">
    <property type="entry name" value="N/Namide_PRibTrfase"/>
</dbReference>
<comment type="catalytic activity">
    <reaction evidence="8 9">
        <text>5-phospho-alpha-D-ribose 1-diphosphate + nicotinate + ATP + H2O = nicotinate beta-D-ribonucleotide + ADP + phosphate + diphosphate</text>
        <dbReference type="Rhea" id="RHEA:36163"/>
        <dbReference type="ChEBI" id="CHEBI:15377"/>
        <dbReference type="ChEBI" id="CHEBI:30616"/>
        <dbReference type="ChEBI" id="CHEBI:32544"/>
        <dbReference type="ChEBI" id="CHEBI:33019"/>
        <dbReference type="ChEBI" id="CHEBI:43474"/>
        <dbReference type="ChEBI" id="CHEBI:57502"/>
        <dbReference type="ChEBI" id="CHEBI:58017"/>
        <dbReference type="ChEBI" id="CHEBI:456216"/>
        <dbReference type="EC" id="6.3.4.21"/>
    </reaction>
</comment>
<proteinExistence type="inferred from homology"/>
<reference evidence="13" key="1">
    <citation type="journal article" date="2022" name="Int. J. Syst. Evol. Microbiol.">
        <title>A novel species of lactic acid bacteria, Ligilactobacillus pabuli sp. nov., isolated from alfalfa silage.</title>
        <authorList>
            <person name="Tohno M."/>
            <person name="Tanizawa Y."/>
            <person name="Sawada H."/>
            <person name="Sakamoto M."/>
            <person name="Ohkuma M."/>
            <person name="Kobayashi H."/>
        </authorList>
    </citation>
    <scope>NUCLEOTIDE SEQUENCE</scope>
    <source>
        <strain evidence="13">AF129</strain>
    </source>
</reference>
<dbReference type="EC" id="6.3.4.21" evidence="3 9"/>
<evidence type="ECO:0000313" key="14">
    <source>
        <dbReference type="Proteomes" id="UP001055149"/>
    </source>
</evidence>
<dbReference type="InterPro" id="IPR040727">
    <property type="entry name" value="NAPRTase_N"/>
</dbReference>
<comment type="similarity">
    <text evidence="2 9">Belongs to the NAPRTase family.</text>
</comment>
<evidence type="ECO:0000259" key="11">
    <source>
        <dbReference type="Pfam" id="PF17767"/>
    </source>
</evidence>
<dbReference type="EMBL" id="BQXH01000005">
    <property type="protein sequence ID" value="GKS81079.1"/>
    <property type="molecule type" value="Genomic_DNA"/>
</dbReference>
<dbReference type="Gene3D" id="3.20.20.70">
    <property type="entry name" value="Aldolase class I"/>
    <property type="match status" value="1"/>
</dbReference>
<evidence type="ECO:0000313" key="13">
    <source>
        <dbReference type="EMBL" id="GKS81079.1"/>
    </source>
</evidence>
<evidence type="ECO:0000256" key="6">
    <source>
        <dbReference type="ARBA" id="ARBA00022642"/>
    </source>
</evidence>
<evidence type="ECO:0000256" key="8">
    <source>
        <dbReference type="ARBA" id="ARBA00048668"/>
    </source>
</evidence>
<dbReference type="InterPro" id="IPR007229">
    <property type="entry name" value="Nic_PRibTrfase-Fam"/>
</dbReference>
<dbReference type="SUPFAM" id="SSF54675">
    <property type="entry name" value="Nicotinate/Quinolinate PRTase N-terminal domain-like"/>
    <property type="match status" value="1"/>
</dbReference>
<dbReference type="GO" id="GO:0016757">
    <property type="term" value="F:glycosyltransferase activity"/>
    <property type="evidence" value="ECO:0007669"/>
    <property type="project" value="UniProtKB-KW"/>
</dbReference>
<evidence type="ECO:0000256" key="4">
    <source>
        <dbReference type="ARBA" id="ARBA00022553"/>
    </source>
</evidence>
<feature type="domain" description="Nicotinate phosphoribosyltransferase C-terminal" evidence="12">
    <location>
        <begin position="362"/>
        <end position="475"/>
    </location>
</feature>
<dbReference type="Gene3D" id="3.20.140.10">
    <property type="entry name" value="nicotinate phosphoribosyltransferase"/>
    <property type="match status" value="1"/>
</dbReference>
<dbReference type="NCBIfam" id="TIGR01513">
    <property type="entry name" value="NAPRTase_put"/>
    <property type="match status" value="1"/>
</dbReference>
<evidence type="ECO:0000256" key="1">
    <source>
        <dbReference type="ARBA" id="ARBA00004952"/>
    </source>
</evidence>